<feature type="compositionally biased region" description="Low complexity" evidence="1">
    <location>
        <begin position="231"/>
        <end position="244"/>
    </location>
</feature>
<feature type="domain" description="HAM1-like C-terminal" evidence="2">
    <location>
        <begin position="661"/>
        <end position="729"/>
    </location>
</feature>
<dbReference type="Pfam" id="PF19343">
    <property type="entry name" value="HAM1_N"/>
    <property type="match status" value="1"/>
</dbReference>
<dbReference type="GeneID" id="63715800"/>
<dbReference type="STRING" id="98403.A0A151GY94"/>
<dbReference type="InParanoid" id="A0A151GY94"/>
<sequence length="769" mass="85609">MAPNVNKPTDVKKKDADIHRKLQIYGIIRAFSLGKVPSNDQIDVALNSFLESKALAKHDALSADGQLLVEDTREVVKQAKKLLLSKNEGNLIQDFIWQTWQFDRKTVRGPNAPVDKDTAKRDGDDALEGLRTLGTLLITNGQFRKLLQDSTVLVRDMIGDAATNAANRIRPNEDQLAHMDEPAADNVWHDKPDLSKDKLKKQAKGLYKGDAKKKEARDAVEGGADADVHDAPVTTTAAAAAATDAEGKEKSKKRDDEYRRKAKEYFDKKMPADRKDQIVFRLKKMVLECQQHPDYSNAIQTLLRIAEQYGEHGRSLTEGSAGTAKQARSGLAAAEANLRTLVERFANGTSTSALWSSIGQIYKDADKDDELRGWFRSMDKYIRRCLLEQGYILDEASNREWDELYKHGRYLLREKYRAHTDRVVDEAKFVADQFDRDVDNKAFAASVQTLFTHLGHDDGGKPAFKPHLVKDLTDVVLPGLLAHINYLPIPRIEYSDAQFDAVIENLVLESDNFMPNVLEIASEHYFRMGRKKIANKSRNTMDVKSGFPSLTDTGVADVLLPGNGFSFRMKVSTASKSDRQHFFKVDKVDVDFKGLNIKLKSSNHKLLFAIVKPLMLKVLRAPIQKAVEKAIKEQCNKLDGVLQQIKLEAERAAKEDESGGDKKKKVKETADDKKVNVAMTMDESILPDVKLPGGVSAKATEYKELARKGERWESPVFSIGNAKRSDDIPPAPRIQNKSQARAEALANGKTAPANNASAGVNGGQTVRGH</sequence>
<feature type="compositionally biased region" description="Basic and acidic residues" evidence="1">
    <location>
        <begin position="207"/>
        <end position="230"/>
    </location>
</feature>
<feature type="compositionally biased region" description="Basic and acidic residues" evidence="1">
    <location>
        <begin position="245"/>
        <end position="257"/>
    </location>
</feature>
<feature type="domain" description="HAM1-like N-terminal" evidence="3">
    <location>
        <begin position="3"/>
        <end position="578"/>
    </location>
</feature>
<evidence type="ECO:0000313" key="4">
    <source>
        <dbReference type="EMBL" id="KYK62012.1"/>
    </source>
</evidence>
<dbReference type="RefSeq" id="XP_040661364.1">
    <property type="nucleotide sequence ID" value="XM_040800481.1"/>
</dbReference>
<evidence type="ECO:0000259" key="2">
    <source>
        <dbReference type="Pfam" id="PF14613"/>
    </source>
</evidence>
<accession>A0A151GY94</accession>
<dbReference type="Gene3D" id="3.15.10.10">
    <property type="entry name" value="Bactericidal permeability-increasing protein, domain 1"/>
    <property type="match status" value="1"/>
</dbReference>
<comment type="caution">
    <text evidence="4">The sequence shown here is derived from an EMBL/GenBank/DDBJ whole genome shotgun (WGS) entry which is preliminary data.</text>
</comment>
<evidence type="ECO:0000259" key="3">
    <source>
        <dbReference type="Pfam" id="PF19343"/>
    </source>
</evidence>
<evidence type="ECO:0000313" key="5">
    <source>
        <dbReference type="Proteomes" id="UP000076580"/>
    </source>
</evidence>
<reference evidence="4 5" key="1">
    <citation type="journal article" date="2016" name="Sci. Rep.">
        <title>Insights into Adaptations to a Near-Obligate Nematode Endoparasitic Lifestyle from the Finished Genome of Drechmeria coniospora.</title>
        <authorList>
            <person name="Zhang L."/>
            <person name="Zhou Z."/>
            <person name="Guo Q."/>
            <person name="Fokkens L."/>
            <person name="Miskei M."/>
            <person name="Pocsi I."/>
            <person name="Zhang W."/>
            <person name="Chen M."/>
            <person name="Wang L."/>
            <person name="Sun Y."/>
            <person name="Donzelli B.G."/>
            <person name="Gibson D.M."/>
            <person name="Nelson D.R."/>
            <person name="Luo J.G."/>
            <person name="Rep M."/>
            <person name="Liu H."/>
            <person name="Yang S."/>
            <person name="Wang J."/>
            <person name="Krasnoff S.B."/>
            <person name="Xu Y."/>
            <person name="Molnar I."/>
            <person name="Lin M."/>
        </authorList>
    </citation>
    <scope>NUCLEOTIDE SEQUENCE [LARGE SCALE GENOMIC DNA]</scope>
    <source>
        <strain evidence="4 5">ARSEF 6962</strain>
    </source>
</reference>
<keyword evidence="5" id="KW-1185">Reference proteome</keyword>
<feature type="compositionally biased region" description="Basic and acidic residues" evidence="1">
    <location>
        <begin position="184"/>
        <end position="197"/>
    </location>
</feature>
<dbReference type="Proteomes" id="UP000076580">
    <property type="component" value="Chromosome 01"/>
</dbReference>
<evidence type="ECO:0000256" key="1">
    <source>
        <dbReference type="SAM" id="MobiDB-lite"/>
    </source>
</evidence>
<dbReference type="EMBL" id="LAYC01000001">
    <property type="protein sequence ID" value="KYK62012.1"/>
    <property type="molecule type" value="Genomic_DNA"/>
</dbReference>
<gene>
    <name evidence="4" type="ORF">DCS_03157</name>
</gene>
<proteinExistence type="predicted"/>
<dbReference type="InterPro" id="IPR045967">
    <property type="entry name" value="HAM1-like_N"/>
</dbReference>
<dbReference type="PANTHER" id="PTHR31138:SF1">
    <property type="entry name" value="PDZ DOMAIN-CONTAINING PROTEIN"/>
    <property type="match status" value="1"/>
</dbReference>
<feature type="region of interest" description="Disordered" evidence="1">
    <location>
        <begin position="184"/>
        <end position="257"/>
    </location>
</feature>
<organism evidence="4 5">
    <name type="scientific">Drechmeria coniospora</name>
    <name type="common">Nematophagous fungus</name>
    <name type="synonym">Meria coniospora</name>
    <dbReference type="NCBI Taxonomy" id="98403"/>
    <lineage>
        <taxon>Eukaryota</taxon>
        <taxon>Fungi</taxon>
        <taxon>Dikarya</taxon>
        <taxon>Ascomycota</taxon>
        <taxon>Pezizomycotina</taxon>
        <taxon>Sordariomycetes</taxon>
        <taxon>Hypocreomycetidae</taxon>
        <taxon>Hypocreales</taxon>
        <taxon>Ophiocordycipitaceae</taxon>
        <taxon>Drechmeria</taxon>
    </lineage>
</organism>
<feature type="region of interest" description="Disordered" evidence="1">
    <location>
        <begin position="717"/>
        <end position="769"/>
    </location>
</feature>
<dbReference type="PANTHER" id="PTHR31138">
    <property type="entry name" value="CHROMOSOME 19, WHOLE GENOME SHOTGUN SEQUENCE"/>
    <property type="match status" value="1"/>
</dbReference>
<dbReference type="AlphaFoldDB" id="A0A151GY94"/>
<dbReference type="InterPro" id="IPR027842">
    <property type="entry name" value="HAM1-like_C"/>
</dbReference>
<name>A0A151GY94_DRECN</name>
<dbReference type="Pfam" id="PF14613">
    <property type="entry name" value="HAM1_C"/>
    <property type="match status" value="1"/>
</dbReference>
<protein>
    <submittedName>
        <fullName evidence="4">Uncharacterized protein</fullName>
    </submittedName>
</protein>